<gene>
    <name evidence="4" type="ORF">H257_01708</name>
</gene>
<dbReference type="PANTHER" id="PTHR48051:SF1">
    <property type="entry name" value="RAS SUPPRESSOR PROTEIN 1"/>
    <property type="match status" value="1"/>
</dbReference>
<dbReference type="InterPro" id="IPR032675">
    <property type="entry name" value="LRR_dom_sf"/>
</dbReference>
<dbReference type="InterPro" id="IPR001611">
    <property type="entry name" value="Leu-rich_rpt"/>
</dbReference>
<evidence type="ECO:0000256" key="3">
    <source>
        <dbReference type="SAM" id="MobiDB-lite"/>
    </source>
</evidence>
<dbReference type="RefSeq" id="XP_009823337.1">
    <property type="nucleotide sequence ID" value="XM_009825035.1"/>
</dbReference>
<feature type="region of interest" description="Disordered" evidence="3">
    <location>
        <begin position="1"/>
        <end position="23"/>
    </location>
</feature>
<dbReference type="SMART" id="SM00369">
    <property type="entry name" value="LRR_TYP"/>
    <property type="match status" value="6"/>
</dbReference>
<evidence type="ECO:0000256" key="1">
    <source>
        <dbReference type="ARBA" id="ARBA00022614"/>
    </source>
</evidence>
<dbReference type="VEuPathDB" id="FungiDB:H257_01708"/>
<dbReference type="GO" id="GO:0005737">
    <property type="term" value="C:cytoplasm"/>
    <property type="evidence" value="ECO:0007669"/>
    <property type="project" value="TreeGrafter"/>
</dbReference>
<protein>
    <submittedName>
        <fullName evidence="4">Uncharacterized protein</fullName>
    </submittedName>
</protein>
<keyword evidence="2" id="KW-0677">Repeat</keyword>
<dbReference type="GeneID" id="20803704"/>
<dbReference type="STRING" id="112090.W4H5Z4"/>
<dbReference type="Gene3D" id="3.80.10.10">
    <property type="entry name" value="Ribonuclease Inhibitor"/>
    <property type="match status" value="1"/>
</dbReference>
<evidence type="ECO:0000256" key="2">
    <source>
        <dbReference type="ARBA" id="ARBA00022737"/>
    </source>
</evidence>
<dbReference type="OrthoDB" id="167151at2759"/>
<reference evidence="4" key="1">
    <citation type="submission" date="2013-12" db="EMBL/GenBank/DDBJ databases">
        <title>The Genome Sequence of Aphanomyces astaci APO3.</title>
        <authorList>
            <consortium name="The Broad Institute Genomics Platform"/>
            <person name="Russ C."/>
            <person name="Tyler B."/>
            <person name="van West P."/>
            <person name="Dieguez-Uribeondo J."/>
            <person name="Young S.K."/>
            <person name="Zeng Q."/>
            <person name="Gargeya S."/>
            <person name="Fitzgerald M."/>
            <person name="Abouelleil A."/>
            <person name="Alvarado L."/>
            <person name="Chapman S.B."/>
            <person name="Gainer-Dewar J."/>
            <person name="Goldberg J."/>
            <person name="Griggs A."/>
            <person name="Gujja S."/>
            <person name="Hansen M."/>
            <person name="Howarth C."/>
            <person name="Imamovic A."/>
            <person name="Ireland A."/>
            <person name="Larimer J."/>
            <person name="McCowan C."/>
            <person name="Murphy C."/>
            <person name="Pearson M."/>
            <person name="Poon T.W."/>
            <person name="Priest M."/>
            <person name="Roberts A."/>
            <person name="Saif S."/>
            <person name="Shea T."/>
            <person name="Sykes S."/>
            <person name="Wortman J."/>
            <person name="Nusbaum C."/>
            <person name="Birren B."/>
        </authorList>
    </citation>
    <scope>NUCLEOTIDE SEQUENCE [LARGE SCALE GENOMIC DNA]</scope>
    <source>
        <strain evidence="4">APO3</strain>
    </source>
</reference>
<dbReference type="EMBL" id="KI913116">
    <property type="protein sequence ID" value="ETV86538.1"/>
    <property type="molecule type" value="Genomic_DNA"/>
</dbReference>
<evidence type="ECO:0000313" key="4">
    <source>
        <dbReference type="EMBL" id="ETV86538.1"/>
    </source>
</evidence>
<dbReference type="InterPro" id="IPR003591">
    <property type="entry name" value="Leu-rich_rpt_typical-subtyp"/>
</dbReference>
<dbReference type="InterPro" id="IPR050216">
    <property type="entry name" value="LRR_domain-containing"/>
</dbReference>
<sequence length="362" mass="40064">MVRKPSKEPVSSSSMPPGDLQPINTILFDPQKGEVDVASGHRRWVHDAIEKRLKKAMVTGCIDLSGPARSSLQDGNRTFQLHLLPSELYASVSRLTWAKQHLKKLFLTNNCLALLSPEIMHFRHLTVLGVGGNALASLPTDLGSLVNLEQLHAEKNQLSTLPDSLHQCTKLTHLSLSANAFSTFPVAVTKCPSLMHLSLSHNRITSVPVQIRHLTKLVELDLDHNRIGPSLPTEVGYLCRLERLGLAGNCLDSMPACLSHLKLSCFRFSGNRAPGYIVHDPLTGDVVEGQSTPVRFDGYMQLRHAFTVLCDATQAVSRQVEDLEGLTPTVLLNLENASHDRDKDNIGRQILRGRQQQQYYVT</sequence>
<name>W4H5Z4_APHAT</name>
<dbReference type="PANTHER" id="PTHR48051">
    <property type="match status" value="1"/>
</dbReference>
<organism evidence="4">
    <name type="scientific">Aphanomyces astaci</name>
    <name type="common">Crayfish plague agent</name>
    <dbReference type="NCBI Taxonomy" id="112090"/>
    <lineage>
        <taxon>Eukaryota</taxon>
        <taxon>Sar</taxon>
        <taxon>Stramenopiles</taxon>
        <taxon>Oomycota</taxon>
        <taxon>Saprolegniomycetes</taxon>
        <taxon>Saprolegniales</taxon>
        <taxon>Verrucalvaceae</taxon>
        <taxon>Aphanomyces</taxon>
    </lineage>
</organism>
<dbReference type="Pfam" id="PF13855">
    <property type="entry name" value="LRR_8"/>
    <property type="match status" value="2"/>
</dbReference>
<dbReference type="AlphaFoldDB" id="W4H5Z4"/>
<keyword evidence="1" id="KW-0433">Leucine-rich repeat</keyword>
<dbReference type="PROSITE" id="PS51450">
    <property type="entry name" value="LRR"/>
    <property type="match status" value="1"/>
</dbReference>
<proteinExistence type="predicted"/>
<dbReference type="SUPFAM" id="SSF52058">
    <property type="entry name" value="L domain-like"/>
    <property type="match status" value="1"/>
</dbReference>
<accession>W4H5Z4</accession>